<accession>A0A2T3Z7B0</accession>
<dbReference type="OrthoDB" id="4898381at2759"/>
<evidence type="ECO:0000313" key="2">
    <source>
        <dbReference type="EMBL" id="PTB40697.1"/>
    </source>
</evidence>
<dbReference type="AlphaFoldDB" id="A0A2T3Z7B0"/>
<name>A0A2T3Z7B0_TRIA4</name>
<reference evidence="2 3" key="1">
    <citation type="submission" date="2016-07" db="EMBL/GenBank/DDBJ databases">
        <title>Multiple horizontal gene transfer events from other fungi enriched the ability of initially mycotrophic Trichoderma (Ascomycota) to feed on dead plant biomass.</title>
        <authorList>
            <consortium name="DOE Joint Genome Institute"/>
            <person name="Aerts A."/>
            <person name="Atanasova L."/>
            <person name="Chenthamara K."/>
            <person name="Zhang J."/>
            <person name="Grujic M."/>
            <person name="Henrissat B."/>
            <person name="Kuo A."/>
            <person name="Salamov A."/>
            <person name="Lipzen A."/>
            <person name="Labutti K."/>
            <person name="Barry K."/>
            <person name="Miao Y."/>
            <person name="Rahimi M.J."/>
            <person name="Shen Q."/>
            <person name="Grigoriev I.V."/>
            <person name="Kubicek C.P."/>
            <person name="Druzhinina I.S."/>
        </authorList>
    </citation>
    <scope>NUCLEOTIDE SEQUENCE [LARGE SCALE GENOMIC DNA]</scope>
    <source>
        <strain evidence="2 3">CBS 433.97</strain>
    </source>
</reference>
<gene>
    <name evidence="2" type="ORF">M441DRAFT_58181</name>
</gene>
<protein>
    <submittedName>
        <fullName evidence="2">Uncharacterized protein</fullName>
    </submittedName>
</protein>
<organism evidence="2 3">
    <name type="scientific">Trichoderma asperellum (strain ATCC 204424 / CBS 433.97 / NBRC 101777)</name>
    <dbReference type="NCBI Taxonomy" id="1042311"/>
    <lineage>
        <taxon>Eukaryota</taxon>
        <taxon>Fungi</taxon>
        <taxon>Dikarya</taxon>
        <taxon>Ascomycota</taxon>
        <taxon>Pezizomycotina</taxon>
        <taxon>Sordariomycetes</taxon>
        <taxon>Hypocreomycetidae</taxon>
        <taxon>Hypocreales</taxon>
        <taxon>Hypocreaceae</taxon>
        <taxon>Trichoderma</taxon>
    </lineage>
</organism>
<keyword evidence="3" id="KW-1185">Reference proteome</keyword>
<dbReference type="Proteomes" id="UP000240493">
    <property type="component" value="Unassembled WGS sequence"/>
</dbReference>
<proteinExistence type="predicted"/>
<evidence type="ECO:0000313" key="3">
    <source>
        <dbReference type="Proteomes" id="UP000240493"/>
    </source>
</evidence>
<evidence type="ECO:0000256" key="1">
    <source>
        <dbReference type="SAM" id="MobiDB-lite"/>
    </source>
</evidence>
<dbReference type="EMBL" id="KZ679262">
    <property type="protein sequence ID" value="PTB40697.1"/>
    <property type="molecule type" value="Genomic_DNA"/>
</dbReference>
<sequence>MPHSKGIQVTSEPEKFPPLPFYTHRPPTTWRSDMMQSIKRWLTMCCSSRAAHKTSDAAVWKLEEGSDKIDEDCEPLIEGESLSNTTGWETAKVTFPKHAAASFMMTGTSKAMREANYVL</sequence>
<feature type="region of interest" description="Disordered" evidence="1">
    <location>
        <begin position="1"/>
        <end position="22"/>
    </location>
</feature>